<dbReference type="PANTHER" id="PTHR31308">
    <property type="match status" value="1"/>
</dbReference>
<evidence type="ECO:0000259" key="5">
    <source>
        <dbReference type="Pfam" id="PF00150"/>
    </source>
</evidence>
<dbReference type="STRING" id="40998.A0A2P7ZQ64"/>
<proteinExistence type="inferred from homology"/>
<evidence type="ECO:0000256" key="4">
    <source>
        <dbReference type="SAM" id="MobiDB-lite"/>
    </source>
</evidence>
<keyword evidence="8" id="KW-1185">Reference proteome</keyword>
<dbReference type="GO" id="GO:0050295">
    <property type="term" value="F:steryl-beta-glucosidase activity"/>
    <property type="evidence" value="ECO:0007669"/>
    <property type="project" value="TreeGrafter"/>
</dbReference>
<dbReference type="FunFam" id="3.20.20.80:FF:000131">
    <property type="entry name" value="Glycoside hydrolase superfamily"/>
    <property type="match status" value="1"/>
</dbReference>
<evidence type="ECO:0000256" key="3">
    <source>
        <dbReference type="ARBA" id="ARBA00023295"/>
    </source>
</evidence>
<keyword evidence="3" id="KW-0326">Glycosidase</keyword>
<gene>
    <name evidence="7" type="ORF">B9Z65_300</name>
</gene>
<sequence>MADLRLKIEGRRFRDQHNREVTLRGINVAGDCKLPAKPDQNSHVREGFFDGDDVSFVGRPFPLDDAHIHFSRLRKWGMNTIRYVFTWEALEHAGPGKYDEEFIDFTIEVLRLAKEYGFYIFMDPHQDVWSRFTGGSGAPMWTVYACGFDPKKFHDTQAALVHNTWPNPDDFPKMIWATNYYRLAVQTIFTLFFAGKDFAPKAIIDNKNIQDYLQEHFINACKHLAKRIIDAKGIENEIVFGFESMNEPNPGYLVVHDLAVYPPEQNLKRGPCPTGFQAMLTGSGRAVEMEKYEFGGLGPYKSGSELVDPKGQIAWVTSDEHDKRYGFKRDPGWRLGECLWAQHGIWDPKTDELLRKDYFAKHPISGDDMTHEFFTNNYFMHHYRTYATAIREVYPDSLMLCEPSPFEIPPSIKGTRDDDKNMIYATHFYDGITLLTKKWNRYWNVDVFGVLRGKYLTPAFAVKIGETAIRNCFRDQLTAMKQEGLDYMGEHPCLFTEIGIPYDMDDKYAYKTGDYTSQTLAMDANQFALEGCGAAGHTLWVYVPSNNHKYGDNWNGEDLSVYSVDDKSLPLARSLTATSLDLSSPSYSESRTSADESISKKNIDRTLSVDQMSTSRASTTNGEDHPTFRAAEAYVRPAPIVTAGDVVNYGFDLRQCSFHITLNAPKATEQNWPTEIYLPEFHFPQQSTKIEVTGGKWSITSENVHNTPVQVLKWWHAEGEQKLTAKGVIRRQGRIISDEEAEVGYIEQCRRTLGCTIM</sequence>
<feature type="domain" description="Glycoside hydrolase family 5 C-terminal" evidence="6">
    <location>
        <begin position="636"/>
        <end position="723"/>
    </location>
</feature>
<dbReference type="Gene3D" id="3.20.20.80">
    <property type="entry name" value="Glycosidases"/>
    <property type="match status" value="2"/>
</dbReference>
<feature type="domain" description="Glycoside hydrolase family 5" evidence="5">
    <location>
        <begin position="70"/>
        <end position="129"/>
    </location>
</feature>
<evidence type="ECO:0000256" key="2">
    <source>
        <dbReference type="ARBA" id="ARBA00022801"/>
    </source>
</evidence>
<protein>
    <submittedName>
        <fullName evidence="7">Uncharacterized protein</fullName>
    </submittedName>
</protein>
<dbReference type="GO" id="GO:1904462">
    <property type="term" value="P:ergosteryl 3-beta-D-glucoside catabolic process"/>
    <property type="evidence" value="ECO:0007669"/>
    <property type="project" value="TreeGrafter"/>
</dbReference>
<reference evidence="7 8" key="1">
    <citation type="submission" date="2017-05" db="EMBL/GenBank/DDBJ databases">
        <title>Draft genome sequence of Elsinoe australis.</title>
        <authorList>
            <person name="Cheng Q."/>
        </authorList>
    </citation>
    <scope>NUCLEOTIDE SEQUENCE [LARGE SCALE GENOMIC DNA]</scope>
    <source>
        <strain evidence="7 8">NL1</strain>
    </source>
</reference>
<feature type="compositionally biased region" description="Basic and acidic residues" evidence="4">
    <location>
        <begin position="592"/>
        <end position="604"/>
    </location>
</feature>
<keyword evidence="2" id="KW-0378">Hydrolase</keyword>
<dbReference type="Pfam" id="PF00150">
    <property type="entry name" value="Cellulase"/>
    <property type="match status" value="1"/>
</dbReference>
<accession>A0A2P7ZQ64</accession>
<dbReference type="FunFam" id="3.20.20.80:FF:000174">
    <property type="entry name" value="YIR007W-like protein"/>
    <property type="match status" value="1"/>
</dbReference>
<evidence type="ECO:0000256" key="1">
    <source>
        <dbReference type="ARBA" id="ARBA00005641"/>
    </source>
</evidence>
<dbReference type="InterPro" id="IPR041036">
    <property type="entry name" value="GH5_C"/>
</dbReference>
<evidence type="ECO:0000313" key="7">
    <source>
        <dbReference type="EMBL" id="PSK50356.1"/>
    </source>
</evidence>
<evidence type="ECO:0000313" key="8">
    <source>
        <dbReference type="Proteomes" id="UP000243723"/>
    </source>
</evidence>
<dbReference type="Gene3D" id="2.60.40.1180">
    <property type="entry name" value="Golgi alpha-mannosidase II"/>
    <property type="match status" value="1"/>
</dbReference>
<dbReference type="GO" id="GO:0000272">
    <property type="term" value="P:polysaccharide catabolic process"/>
    <property type="evidence" value="ECO:0007669"/>
    <property type="project" value="InterPro"/>
</dbReference>
<dbReference type="SUPFAM" id="SSF51445">
    <property type="entry name" value="(Trans)glycosidases"/>
    <property type="match status" value="1"/>
</dbReference>
<dbReference type="InterPro" id="IPR017853">
    <property type="entry name" value="GH"/>
</dbReference>
<dbReference type="EMBL" id="NHZQ01000138">
    <property type="protein sequence ID" value="PSK50356.1"/>
    <property type="molecule type" value="Genomic_DNA"/>
</dbReference>
<organism evidence="7 8">
    <name type="scientific">Elsinoe australis</name>
    <dbReference type="NCBI Taxonomy" id="40998"/>
    <lineage>
        <taxon>Eukaryota</taxon>
        <taxon>Fungi</taxon>
        <taxon>Dikarya</taxon>
        <taxon>Ascomycota</taxon>
        <taxon>Pezizomycotina</taxon>
        <taxon>Dothideomycetes</taxon>
        <taxon>Dothideomycetidae</taxon>
        <taxon>Myriangiales</taxon>
        <taxon>Elsinoaceae</taxon>
        <taxon>Elsinoe</taxon>
    </lineage>
</organism>
<dbReference type="Pfam" id="PF18564">
    <property type="entry name" value="Glyco_hydro_5_C"/>
    <property type="match status" value="1"/>
</dbReference>
<dbReference type="AlphaFoldDB" id="A0A2P7ZQ64"/>
<dbReference type="InterPro" id="IPR013780">
    <property type="entry name" value="Glyco_hydro_b"/>
</dbReference>
<feature type="compositionally biased region" description="Polar residues" evidence="4">
    <location>
        <begin position="608"/>
        <end position="621"/>
    </location>
</feature>
<dbReference type="Proteomes" id="UP000243723">
    <property type="component" value="Unassembled WGS sequence"/>
</dbReference>
<evidence type="ECO:0000259" key="6">
    <source>
        <dbReference type="Pfam" id="PF18564"/>
    </source>
</evidence>
<dbReference type="OrthoDB" id="9971853at2759"/>
<comment type="caution">
    <text evidence="7">The sequence shown here is derived from an EMBL/GenBank/DDBJ whole genome shotgun (WGS) entry which is preliminary data.</text>
</comment>
<comment type="similarity">
    <text evidence="1">Belongs to the glycosyl hydrolase 5 (cellulase A) family.</text>
</comment>
<dbReference type="InterPro" id="IPR052066">
    <property type="entry name" value="Glycosphingolipid_Hydrolases"/>
</dbReference>
<feature type="region of interest" description="Disordered" evidence="4">
    <location>
        <begin position="582"/>
        <end position="624"/>
    </location>
</feature>
<dbReference type="PANTHER" id="PTHR31308:SF5">
    <property type="entry name" value="ERGOSTERYL-BETA-GLUCOSIDASE"/>
    <property type="match status" value="1"/>
</dbReference>
<dbReference type="InterPro" id="IPR001547">
    <property type="entry name" value="Glyco_hydro_5"/>
</dbReference>
<name>A0A2P7ZQ64_9PEZI</name>